<gene>
    <name evidence="12" type="ORF">SAMN02745729_1217</name>
</gene>
<dbReference type="PROSITE" id="PS50885">
    <property type="entry name" value="HAMP"/>
    <property type="match status" value="1"/>
</dbReference>
<dbReference type="Gene3D" id="1.10.287.950">
    <property type="entry name" value="Methyl-accepting chemotaxis protein"/>
    <property type="match status" value="1"/>
</dbReference>
<evidence type="ECO:0000256" key="4">
    <source>
        <dbReference type="ARBA" id="ARBA00022989"/>
    </source>
</evidence>
<dbReference type="FunFam" id="1.10.287.950:FF:000001">
    <property type="entry name" value="Methyl-accepting chemotaxis sensory transducer"/>
    <property type="match status" value="1"/>
</dbReference>
<evidence type="ECO:0000256" key="6">
    <source>
        <dbReference type="ARBA" id="ARBA00023224"/>
    </source>
</evidence>
<comment type="similarity">
    <text evidence="7">Belongs to the methyl-accepting chemotaxis (MCP) protein family.</text>
</comment>
<feature type="transmembrane region" description="Helical" evidence="9">
    <location>
        <begin position="12"/>
        <end position="32"/>
    </location>
</feature>
<feature type="domain" description="Methyl-accepting transducer" evidence="10">
    <location>
        <begin position="270"/>
        <end position="506"/>
    </location>
</feature>
<dbReference type="OrthoDB" id="6376221at2"/>
<dbReference type="CDD" id="cd11386">
    <property type="entry name" value="MCP_signal"/>
    <property type="match status" value="1"/>
</dbReference>
<evidence type="ECO:0000256" key="7">
    <source>
        <dbReference type="ARBA" id="ARBA00029447"/>
    </source>
</evidence>
<dbReference type="GO" id="GO:0005886">
    <property type="term" value="C:plasma membrane"/>
    <property type="evidence" value="ECO:0007669"/>
    <property type="project" value="UniProtKB-SubCell"/>
</dbReference>
<proteinExistence type="inferred from homology"/>
<dbReference type="InterPro" id="IPR004090">
    <property type="entry name" value="Chemotax_Me-accpt_rcpt"/>
</dbReference>
<sequence length="542" mass="58480">MFFKNLRVRAKLWLLIGIAGFMLLFLTSTALLDMRHSLQQEREAQLNSLLDTTLSLTASLQARVAAGELSSDEARQQARTLLENMRYAGNEYFFVLNANADILVHGGDTSQAGRNLKSARTPDGVPVFAQMAAMIGGGKKVEAFSYLWPKAGSTEPQPKLTLAKSFEPWGWVIGTGVYMDDLNAAFMEDLIHLSLQLLVALALLILCAIPIGRTIIMPLDIISDVMKRAANGDLRVRTELTSRDELGKVGRRIDETLGVFQDLVHQIAGSATQVSASAEELARSAEETSAALDAQAQEAELLSTAMNEMAASVHEVARSAGETAAAIESADHEADEGNHDVEDTVERIQALAREVDAAAEVIQALEGDTVQIGQVLGQIQAISEQTNLLALNAAIEAARAGESGRGFAVVADEVRQLAQRTQGSTEEIRSMNDRLRSAAQRAVEVMERSKERADASVTTAQHAGKELSRIVEQMALIRDMGVQVAAAAEEQSQVSEEMNSNLLRITQASESTVAAANTVAASGEQLQQLSRSLQQQINRFST</sequence>
<keyword evidence="6 8" id="KW-0807">Transducer</keyword>
<evidence type="ECO:0000256" key="5">
    <source>
        <dbReference type="ARBA" id="ARBA00023136"/>
    </source>
</evidence>
<evidence type="ECO:0000256" key="3">
    <source>
        <dbReference type="ARBA" id="ARBA00022692"/>
    </source>
</evidence>
<dbReference type="Pfam" id="PF00672">
    <property type="entry name" value="HAMP"/>
    <property type="match status" value="1"/>
</dbReference>
<dbReference type="AlphaFoldDB" id="A0A1H4GWS0"/>
<dbReference type="InterPro" id="IPR033480">
    <property type="entry name" value="sCache_2"/>
</dbReference>
<evidence type="ECO:0000256" key="8">
    <source>
        <dbReference type="PROSITE-ProRule" id="PRU00284"/>
    </source>
</evidence>
<dbReference type="STRING" id="1122198.SAMN02745729_1217"/>
<dbReference type="InterPro" id="IPR003660">
    <property type="entry name" value="HAMP_dom"/>
</dbReference>
<dbReference type="Pfam" id="PF17200">
    <property type="entry name" value="sCache_2"/>
    <property type="match status" value="1"/>
</dbReference>
<dbReference type="GO" id="GO:0004888">
    <property type="term" value="F:transmembrane signaling receptor activity"/>
    <property type="evidence" value="ECO:0007669"/>
    <property type="project" value="InterPro"/>
</dbReference>
<dbReference type="Gene3D" id="3.30.450.20">
    <property type="entry name" value="PAS domain"/>
    <property type="match status" value="1"/>
</dbReference>
<comment type="subcellular location">
    <subcellularLocation>
        <location evidence="1">Cell membrane</location>
        <topology evidence="1">Multi-pass membrane protein</topology>
    </subcellularLocation>
</comment>
<feature type="transmembrane region" description="Helical" evidence="9">
    <location>
        <begin position="197"/>
        <end position="219"/>
    </location>
</feature>
<protein>
    <submittedName>
        <fullName evidence="12">Methyl-accepting chemotaxis sensory transducer with Cache sensor</fullName>
    </submittedName>
</protein>
<feature type="domain" description="HAMP" evidence="11">
    <location>
        <begin position="213"/>
        <end position="265"/>
    </location>
</feature>
<keyword evidence="3 9" id="KW-0812">Transmembrane</keyword>
<evidence type="ECO:0000313" key="13">
    <source>
        <dbReference type="Proteomes" id="UP000242469"/>
    </source>
</evidence>
<evidence type="ECO:0000256" key="9">
    <source>
        <dbReference type="SAM" id="Phobius"/>
    </source>
</evidence>
<keyword evidence="5 9" id="KW-0472">Membrane</keyword>
<dbReference type="SMART" id="SM00283">
    <property type="entry name" value="MA"/>
    <property type="match status" value="1"/>
</dbReference>
<dbReference type="GO" id="GO:0006935">
    <property type="term" value="P:chemotaxis"/>
    <property type="evidence" value="ECO:0007669"/>
    <property type="project" value="InterPro"/>
</dbReference>
<dbReference type="Proteomes" id="UP000242469">
    <property type="component" value="Unassembled WGS sequence"/>
</dbReference>
<dbReference type="SUPFAM" id="SSF58104">
    <property type="entry name" value="Methyl-accepting chemotaxis protein (MCP) signaling domain"/>
    <property type="match status" value="1"/>
</dbReference>
<dbReference type="SMART" id="SM00304">
    <property type="entry name" value="HAMP"/>
    <property type="match status" value="2"/>
</dbReference>
<accession>A0A1H4GWS0</accession>
<organism evidence="12 13">
    <name type="scientific">Marinobacterium iners DSM 11526</name>
    <dbReference type="NCBI Taxonomy" id="1122198"/>
    <lineage>
        <taxon>Bacteria</taxon>
        <taxon>Pseudomonadati</taxon>
        <taxon>Pseudomonadota</taxon>
        <taxon>Gammaproteobacteria</taxon>
        <taxon>Oceanospirillales</taxon>
        <taxon>Oceanospirillaceae</taxon>
        <taxon>Marinobacterium</taxon>
    </lineage>
</organism>
<evidence type="ECO:0000259" key="11">
    <source>
        <dbReference type="PROSITE" id="PS50885"/>
    </source>
</evidence>
<keyword evidence="13" id="KW-1185">Reference proteome</keyword>
<keyword evidence="2" id="KW-1003">Cell membrane</keyword>
<evidence type="ECO:0000313" key="12">
    <source>
        <dbReference type="EMBL" id="SEB13550.1"/>
    </source>
</evidence>
<keyword evidence="4 9" id="KW-1133">Transmembrane helix</keyword>
<dbReference type="PRINTS" id="PR00260">
    <property type="entry name" value="CHEMTRNSDUCR"/>
</dbReference>
<evidence type="ECO:0000256" key="1">
    <source>
        <dbReference type="ARBA" id="ARBA00004651"/>
    </source>
</evidence>
<dbReference type="PANTHER" id="PTHR32089">
    <property type="entry name" value="METHYL-ACCEPTING CHEMOTAXIS PROTEIN MCPB"/>
    <property type="match status" value="1"/>
</dbReference>
<dbReference type="GO" id="GO:0007165">
    <property type="term" value="P:signal transduction"/>
    <property type="evidence" value="ECO:0007669"/>
    <property type="project" value="UniProtKB-KW"/>
</dbReference>
<dbReference type="InterPro" id="IPR004089">
    <property type="entry name" value="MCPsignal_dom"/>
</dbReference>
<name>A0A1H4GWS0_9GAMM</name>
<evidence type="ECO:0000259" key="10">
    <source>
        <dbReference type="PROSITE" id="PS50111"/>
    </source>
</evidence>
<evidence type="ECO:0000256" key="2">
    <source>
        <dbReference type="ARBA" id="ARBA00022475"/>
    </source>
</evidence>
<dbReference type="PROSITE" id="PS50111">
    <property type="entry name" value="CHEMOTAXIS_TRANSDUC_2"/>
    <property type="match status" value="1"/>
</dbReference>
<dbReference type="Pfam" id="PF00015">
    <property type="entry name" value="MCPsignal"/>
    <property type="match status" value="1"/>
</dbReference>
<reference evidence="13" key="1">
    <citation type="submission" date="2016-10" db="EMBL/GenBank/DDBJ databases">
        <authorList>
            <person name="Varghese N."/>
            <person name="Submissions S."/>
        </authorList>
    </citation>
    <scope>NUCLEOTIDE SEQUENCE [LARGE SCALE GENOMIC DNA]</scope>
    <source>
        <strain evidence="13">DSM 11526</strain>
    </source>
</reference>
<dbReference type="RefSeq" id="WP_091827853.1">
    <property type="nucleotide sequence ID" value="NZ_FNRJ01000021.1"/>
</dbReference>
<dbReference type="SMART" id="SM01049">
    <property type="entry name" value="Cache_2"/>
    <property type="match status" value="1"/>
</dbReference>
<dbReference type="CDD" id="cd06225">
    <property type="entry name" value="HAMP"/>
    <property type="match status" value="1"/>
</dbReference>
<dbReference type="PANTHER" id="PTHR32089:SF120">
    <property type="entry name" value="METHYL-ACCEPTING CHEMOTAXIS PROTEIN TLPQ"/>
    <property type="match status" value="1"/>
</dbReference>
<dbReference type="EMBL" id="FNRJ01000021">
    <property type="protein sequence ID" value="SEB13550.1"/>
    <property type="molecule type" value="Genomic_DNA"/>
</dbReference>